<evidence type="ECO:0000256" key="1">
    <source>
        <dbReference type="ARBA" id="ARBA00009437"/>
    </source>
</evidence>
<gene>
    <name evidence="3" type="ORF">HNR39_000860</name>
</gene>
<dbReference type="GO" id="GO:0006351">
    <property type="term" value="P:DNA-templated transcription"/>
    <property type="evidence" value="ECO:0007669"/>
    <property type="project" value="TreeGrafter"/>
</dbReference>
<organism evidence="3 4">
    <name type="scientific">Glaciimonas immobilis</name>
    <dbReference type="NCBI Taxonomy" id="728004"/>
    <lineage>
        <taxon>Bacteria</taxon>
        <taxon>Pseudomonadati</taxon>
        <taxon>Pseudomonadota</taxon>
        <taxon>Betaproteobacteria</taxon>
        <taxon>Burkholderiales</taxon>
        <taxon>Oxalobacteraceae</taxon>
        <taxon>Glaciimonas</taxon>
    </lineage>
</organism>
<dbReference type="PANTHER" id="PTHR30537">
    <property type="entry name" value="HTH-TYPE TRANSCRIPTIONAL REGULATOR"/>
    <property type="match status" value="1"/>
</dbReference>
<dbReference type="InterPro" id="IPR005119">
    <property type="entry name" value="LysR_subst-bd"/>
</dbReference>
<accession>A0A840RR30</accession>
<name>A0A840RR30_9BURK</name>
<evidence type="ECO:0000313" key="3">
    <source>
        <dbReference type="EMBL" id="MBB5199050.1"/>
    </source>
</evidence>
<dbReference type="GO" id="GO:0003700">
    <property type="term" value="F:DNA-binding transcription factor activity"/>
    <property type="evidence" value="ECO:0007669"/>
    <property type="project" value="TreeGrafter"/>
</dbReference>
<comment type="caution">
    <text evidence="3">The sequence shown here is derived from an EMBL/GenBank/DDBJ whole genome shotgun (WGS) entry which is preliminary data.</text>
</comment>
<sequence length="255" mass="28103">MTIEISKKPQRPPGIIVISELYLGRVAGALGAIGNATTDVRKGVRNTLYVHASPSFSSLWLMPRLGSFARAHPDISLSLSASPNHSDFALGQVDIDIRYGVPNWPNLVVEPVFDEKILPLASPDLLAKQPIHVPEDLLQRPLIQSTVSVVQWPVWFATRGIVGGPDRFAFWFDRAYLALEAAVLSLGIALESAEIAAPHIAARRLRTVFHPAWALDVRAHFMVYPERHAHRTEVAHFITWLRQHVAASGTKAGRG</sequence>
<dbReference type="RefSeq" id="WP_245182218.1">
    <property type="nucleotide sequence ID" value="NZ_JAAOZT010000002.1"/>
</dbReference>
<evidence type="ECO:0000259" key="2">
    <source>
        <dbReference type="Pfam" id="PF03466"/>
    </source>
</evidence>
<dbReference type="PANTHER" id="PTHR30537:SF79">
    <property type="entry name" value="TRANSCRIPTIONAL REGULATOR-RELATED"/>
    <property type="match status" value="1"/>
</dbReference>
<keyword evidence="4" id="KW-1185">Reference proteome</keyword>
<dbReference type="AlphaFoldDB" id="A0A840RR30"/>
<comment type="similarity">
    <text evidence="1">Belongs to the LysR transcriptional regulatory family.</text>
</comment>
<proteinExistence type="inferred from homology"/>
<dbReference type="InterPro" id="IPR058163">
    <property type="entry name" value="LysR-type_TF_proteobact-type"/>
</dbReference>
<dbReference type="Gene3D" id="3.40.190.10">
    <property type="entry name" value="Periplasmic binding protein-like II"/>
    <property type="match status" value="2"/>
</dbReference>
<dbReference type="EMBL" id="JACHHQ010000001">
    <property type="protein sequence ID" value="MBB5199050.1"/>
    <property type="molecule type" value="Genomic_DNA"/>
</dbReference>
<feature type="domain" description="LysR substrate-binding" evidence="2">
    <location>
        <begin position="42"/>
        <end position="245"/>
    </location>
</feature>
<dbReference type="GO" id="GO:0043565">
    <property type="term" value="F:sequence-specific DNA binding"/>
    <property type="evidence" value="ECO:0007669"/>
    <property type="project" value="TreeGrafter"/>
</dbReference>
<dbReference type="Proteomes" id="UP000571084">
    <property type="component" value="Unassembled WGS sequence"/>
</dbReference>
<evidence type="ECO:0000313" key="4">
    <source>
        <dbReference type="Proteomes" id="UP000571084"/>
    </source>
</evidence>
<dbReference type="Pfam" id="PF03466">
    <property type="entry name" value="LysR_substrate"/>
    <property type="match status" value="1"/>
</dbReference>
<dbReference type="CDD" id="cd08432">
    <property type="entry name" value="PBP2_GcdR_TrpI_HvrB_AmpR_like"/>
    <property type="match status" value="1"/>
</dbReference>
<dbReference type="SUPFAM" id="SSF53850">
    <property type="entry name" value="Periplasmic binding protein-like II"/>
    <property type="match status" value="1"/>
</dbReference>
<protein>
    <submittedName>
        <fullName evidence="3">LysR family glycine cleavage system transcriptional activator</fullName>
    </submittedName>
</protein>
<reference evidence="3 4" key="1">
    <citation type="submission" date="2020-08" db="EMBL/GenBank/DDBJ databases">
        <title>Genomic Encyclopedia of Type Strains, Phase IV (KMG-IV): sequencing the most valuable type-strain genomes for metagenomic binning, comparative biology and taxonomic classification.</title>
        <authorList>
            <person name="Goeker M."/>
        </authorList>
    </citation>
    <scope>NUCLEOTIDE SEQUENCE [LARGE SCALE GENOMIC DNA]</scope>
    <source>
        <strain evidence="3 4">DSM 23240</strain>
    </source>
</reference>